<feature type="signal peptide" evidence="2">
    <location>
        <begin position="1"/>
        <end position="18"/>
    </location>
</feature>
<name>A0A8D8D5F3_CULPI</name>
<feature type="compositionally biased region" description="Acidic residues" evidence="1">
    <location>
        <begin position="441"/>
        <end position="452"/>
    </location>
</feature>
<feature type="region of interest" description="Disordered" evidence="1">
    <location>
        <begin position="1109"/>
        <end position="1154"/>
    </location>
</feature>
<feature type="compositionally biased region" description="Basic and acidic residues" evidence="1">
    <location>
        <begin position="1139"/>
        <end position="1154"/>
    </location>
</feature>
<dbReference type="EMBL" id="HBUE01120525">
    <property type="protein sequence ID" value="CAG6492271.1"/>
    <property type="molecule type" value="Transcribed_RNA"/>
</dbReference>
<feature type="chain" id="PRO_5036427966" evidence="2">
    <location>
        <begin position="19"/>
        <end position="1154"/>
    </location>
</feature>
<feature type="region of interest" description="Disordered" evidence="1">
    <location>
        <begin position="791"/>
        <end position="934"/>
    </location>
</feature>
<feature type="region of interest" description="Disordered" evidence="1">
    <location>
        <begin position="300"/>
        <end position="404"/>
    </location>
</feature>
<accession>A0A8D8D5F3</accession>
<evidence type="ECO:0000313" key="3">
    <source>
        <dbReference type="EMBL" id="CAG6503437.1"/>
    </source>
</evidence>
<feature type="compositionally biased region" description="Acidic residues" evidence="1">
    <location>
        <begin position="309"/>
        <end position="320"/>
    </location>
</feature>
<feature type="compositionally biased region" description="Basic and acidic residues" evidence="1">
    <location>
        <begin position="1024"/>
        <end position="1034"/>
    </location>
</feature>
<proteinExistence type="predicted"/>
<reference evidence="3" key="1">
    <citation type="submission" date="2021-05" db="EMBL/GenBank/DDBJ databases">
        <authorList>
            <person name="Alioto T."/>
            <person name="Alioto T."/>
            <person name="Gomez Garrido J."/>
        </authorList>
    </citation>
    <scope>NUCLEOTIDE SEQUENCE</scope>
</reference>
<feature type="compositionally biased region" description="Acidic residues" evidence="1">
    <location>
        <begin position="952"/>
        <end position="965"/>
    </location>
</feature>
<feature type="compositionally biased region" description="Basic and acidic residues" evidence="1">
    <location>
        <begin position="373"/>
        <end position="400"/>
    </location>
</feature>
<evidence type="ECO:0000256" key="2">
    <source>
        <dbReference type="SAM" id="SignalP"/>
    </source>
</evidence>
<dbReference type="EMBL" id="HBUE01251932">
    <property type="protein sequence ID" value="CAG6554694.1"/>
    <property type="molecule type" value="Transcribed_RNA"/>
</dbReference>
<organism evidence="3">
    <name type="scientific">Culex pipiens</name>
    <name type="common">House mosquito</name>
    <dbReference type="NCBI Taxonomy" id="7175"/>
    <lineage>
        <taxon>Eukaryota</taxon>
        <taxon>Metazoa</taxon>
        <taxon>Ecdysozoa</taxon>
        <taxon>Arthropoda</taxon>
        <taxon>Hexapoda</taxon>
        <taxon>Insecta</taxon>
        <taxon>Pterygota</taxon>
        <taxon>Neoptera</taxon>
        <taxon>Endopterygota</taxon>
        <taxon>Diptera</taxon>
        <taxon>Nematocera</taxon>
        <taxon>Culicoidea</taxon>
        <taxon>Culicidae</taxon>
        <taxon>Culicinae</taxon>
        <taxon>Culicini</taxon>
        <taxon>Culex</taxon>
        <taxon>Culex</taxon>
    </lineage>
</organism>
<feature type="compositionally biased region" description="Basic and acidic residues" evidence="1">
    <location>
        <begin position="791"/>
        <end position="801"/>
    </location>
</feature>
<sequence length="1154" mass="130148">MRALCLLILSAIVNCSVGYTIVERPAKVDEKEFSYNRIPSGVAQLRPSTGFWFQQHPYNLPKSDSQALFELYYLTQVITIYRHHHPRAHRSHLDALVEELQDDGFQQKMRQALQGIKELDVLKAYTDLNLQDYAPFVNDRRQLIPAIHRTLNEIQLGQIKDKALRWTLERLKEESVALTVKMARKEAEVLRELIESNRKVEKAWTVSDILAAVFGKQDEDTMKDFEQKYEVVDDGKPIDDGKVEEFWVVFEDDKREESTTKAPTSAEPETKPFQFVDDNYEQYEAKQEVEVDAKEISAEQISESKEVEETVTIEEVEQSLEQDSQPKEEVEAVAEEEVESLEPDTAVEREDTVAEEETIEESLEQESTVELDGEQRIETDGFEFKPENYESDQDYERTVPEEDDQGLVEEVVAEEELPDSVPEELQTLDASVEAVEKPEPEYTEEVEDELSSLEDSAKIEEQPEPAFTEELEKELQNPDGPVITEEQLESEFTEEINEELQSVEGSLEVAEISEPANTDEAEENLQSLDDSVESEQLELIEELVEEIPEPAAAKTSPDSITFPEDPKWVADSVRPLGPSGATGFDSVYNPEEVEAPVTQSVPLWISKGYAAEYEGREVVDEEESQPEEVQQAEVDTNDLESRAEPTQTVEIDQETLRYVAFEILKVVSLLEDNAGFTGLRDQITTEDVDRLIEQLSVEQFVGLIDEQGINRVEMINALERLIVEKKLENSGEILEVLERWKQGEEVQAVEDGYFGESYGKNGEGEVEGRILDDGEDVQDLEPLVDESVNVEDVKPELKSNDLDEAEPVDDGYFSENYGKAGEDEDDIEGRMLDIDELATSEEAQEQLVDEPESEAELQVEDLQDAEEEVEPVSESVQELKSNDLVDEAEPVDDGYFAEKYGESEDEAESRTLEDDQETAEQSELVVATPDEAQDAEQLVDELEGELKGDAELQVEDSDTLDEISVEPESVQELKSGDLVEDAELLNDSPELLEDASDISESISQVEKLQPFPEEVTEDTEPLEDTQRVVEEKKLQPFPEEVTEETVPVNSKTLEPFPDQILDEAQPLEVALDQLEPFSDQILNETQPLEIAAEDQESDSAVDDVKIVPVSNRPFPATPTGGSEPLEVARAGTDEGALADEDRREEILEDLHPEP</sequence>
<feature type="region of interest" description="Disordered" evidence="1">
    <location>
        <begin position="514"/>
        <end position="534"/>
    </location>
</feature>
<protein>
    <submittedName>
        <fullName evidence="3">(northern house mosquito) hypothetical protein</fullName>
    </submittedName>
</protein>
<feature type="region of interest" description="Disordered" evidence="1">
    <location>
        <begin position="1002"/>
        <end position="1053"/>
    </location>
</feature>
<dbReference type="EMBL" id="HBUE01147008">
    <property type="protein sequence ID" value="CAG6503437.1"/>
    <property type="molecule type" value="Transcribed_RNA"/>
</dbReference>
<feature type="region of interest" description="Disordered" evidence="1">
    <location>
        <begin position="547"/>
        <end position="574"/>
    </location>
</feature>
<feature type="compositionally biased region" description="Acidic residues" evidence="1">
    <location>
        <begin position="834"/>
        <end position="871"/>
    </location>
</feature>
<dbReference type="AlphaFoldDB" id="A0A8D8D5F3"/>
<feature type="compositionally biased region" description="Acidic residues" evidence="1">
    <location>
        <begin position="353"/>
        <end position="372"/>
    </location>
</feature>
<feature type="region of interest" description="Disordered" evidence="1">
    <location>
        <begin position="618"/>
        <end position="644"/>
    </location>
</feature>
<keyword evidence="2" id="KW-0732">Signal</keyword>
<feature type="compositionally biased region" description="Acidic residues" evidence="1">
    <location>
        <begin position="1014"/>
        <end position="1023"/>
    </location>
</feature>
<feature type="compositionally biased region" description="Acidic residues" evidence="1">
    <location>
        <begin position="331"/>
        <end position="342"/>
    </location>
</feature>
<feature type="region of interest" description="Disordered" evidence="1">
    <location>
        <begin position="947"/>
        <end position="973"/>
    </location>
</feature>
<evidence type="ECO:0000256" key="1">
    <source>
        <dbReference type="SAM" id="MobiDB-lite"/>
    </source>
</evidence>
<feature type="region of interest" description="Disordered" evidence="1">
    <location>
        <begin position="431"/>
        <end position="456"/>
    </location>
</feature>